<sequence length="437" mass="50440">MILVLIIAWVVAFVLILTDSKTDYIRYTAYCLFTGGCAAISRIIMDIALPFLETNHLVDSTVRDYIYTIRLVFSFTAETGLPYTFLMFSICYSGFFREKIKKILGFLLLLPPISMLFLIYPEQFFSWNILYVWVCPYYLCSFYLLIASLIKEKNESIKRSRMLTLLFTFPEAYLFLAHYTLSVLQIYEAYRFMEITIPIWFVVVVVLAIKYDFLGVKIKLEKKRLDTAIKAITSGTAIYNHSLKNEIGKINILADRLKYNIQETKDQNLIRDIDVIHESTNHLLKMIDRVQHHMKEIIVEKTPHKLSQIIDNTLFSMKPYIEGKGISVDIIKKFDPLLLCDKVHLQETVSNILMNALEAVRNNGHLEILLYDTPKQVVVSIRDNGPGIKKENIPYLFDPFFSTKNGSTPKLVLDSTYQIARGYIRPEALGRNAPGSE</sequence>
<keyword evidence="6" id="KW-0902">Two-component regulatory system</keyword>
<evidence type="ECO:0000256" key="7">
    <source>
        <dbReference type="SAM" id="Phobius"/>
    </source>
</evidence>
<keyword evidence="10" id="KW-1185">Reference proteome</keyword>
<feature type="transmembrane region" description="Helical" evidence="7">
    <location>
        <begin position="103"/>
        <end position="121"/>
    </location>
</feature>
<dbReference type="RefSeq" id="WP_380025024.1">
    <property type="nucleotide sequence ID" value="NZ_JBHSHC010000049.1"/>
</dbReference>
<keyword evidence="7" id="KW-0472">Membrane</keyword>
<dbReference type="InterPro" id="IPR003594">
    <property type="entry name" value="HATPase_dom"/>
</dbReference>
<keyword evidence="3" id="KW-0547">Nucleotide-binding</keyword>
<dbReference type="PANTHER" id="PTHR43547:SF2">
    <property type="entry name" value="HYBRID SIGNAL TRANSDUCTION HISTIDINE KINASE C"/>
    <property type="match status" value="1"/>
</dbReference>
<evidence type="ECO:0000256" key="4">
    <source>
        <dbReference type="ARBA" id="ARBA00022777"/>
    </source>
</evidence>
<dbReference type="InterPro" id="IPR036890">
    <property type="entry name" value="HATPase_C_sf"/>
</dbReference>
<dbReference type="SUPFAM" id="SSF55874">
    <property type="entry name" value="ATPase domain of HSP90 chaperone/DNA topoisomerase II/histidine kinase"/>
    <property type="match status" value="1"/>
</dbReference>
<keyword evidence="2" id="KW-0808">Transferase</keyword>
<name>A0ABV9Q022_9BACL</name>
<dbReference type="GO" id="GO:0005524">
    <property type="term" value="F:ATP binding"/>
    <property type="evidence" value="ECO:0007669"/>
    <property type="project" value="UniProtKB-KW"/>
</dbReference>
<feature type="domain" description="Histidine kinase" evidence="8">
    <location>
        <begin position="238"/>
        <end position="437"/>
    </location>
</feature>
<dbReference type="EMBL" id="JBHSHC010000049">
    <property type="protein sequence ID" value="MFC4767124.1"/>
    <property type="molecule type" value="Genomic_DNA"/>
</dbReference>
<keyword evidence="1" id="KW-0597">Phosphoprotein</keyword>
<dbReference type="SMART" id="SM00387">
    <property type="entry name" value="HATPase_c"/>
    <property type="match status" value="1"/>
</dbReference>
<protein>
    <submittedName>
        <fullName evidence="9">ATP-binding protein</fullName>
    </submittedName>
</protein>
<evidence type="ECO:0000313" key="10">
    <source>
        <dbReference type="Proteomes" id="UP001596002"/>
    </source>
</evidence>
<reference evidence="10" key="1">
    <citation type="journal article" date="2019" name="Int. J. Syst. Evol. Microbiol.">
        <title>The Global Catalogue of Microorganisms (GCM) 10K type strain sequencing project: providing services to taxonomists for standard genome sequencing and annotation.</title>
        <authorList>
            <consortium name="The Broad Institute Genomics Platform"/>
            <consortium name="The Broad Institute Genome Sequencing Center for Infectious Disease"/>
            <person name="Wu L."/>
            <person name="Ma J."/>
        </authorList>
    </citation>
    <scope>NUCLEOTIDE SEQUENCE [LARGE SCALE GENOMIC DNA]</scope>
    <source>
        <strain evidence="10">WYCCWR 12678</strain>
    </source>
</reference>
<evidence type="ECO:0000256" key="6">
    <source>
        <dbReference type="ARBA" id="ARBA00023012"/>
    </source>
</evidence>
<feature type="transmembrane region" description="Helical" evidence="7">
    <location>
        <begin position="127"/>
        <end position="150"/>
    </location>
</feature>
<accession>A0ABV9Q022</accession>
<evidence type="ECO:0000313" key="9">
    <source>
        <dbReference type="EMBL" id="MFC4767124.1"/>
    </source>
</evidence>
<dbReference type="CDD" id="cd00075">
    <property type="entry name" value="HATPase"/>
    <property type="match status" value="1"/>
</dbReference>
<organism evidence="9 10">
    <name type="scientific">Effusibacillus consociatus</name>
    <dbReference type="NCBI Taxonomy" id="1117041"/>
    <lineage>
        <taxon>Bacteria</taxon>
        <taxon>Bacillati</taxon>
        <taxon>Bacillota</taxon>
        <taxon>Bacilli</taxon>
        <taxon>Bacillales</taxon>
        <taxon>Alicyclobacillaceae</taxon>
        <taxon>Effusibacillus</taxon>
    </lineage>
</organism>
<evidence type="ECO:0000256" key="1">
    <source>
        <dbReference type="ARBA" id="ARBA00022553"/>
    </source>
</evidence>
<dbReference type="Gene3D" id="3.30.565.10">
    <property type="entry name" value="Histidine kinase-like ATPase, C-terminal domain"/>
    <property type="match status" value="1"/>
</dbReference>
<comment type="caution">
    <text evidence="9">The sequence shown here is derived from an EMBL/GenBank/DDBJ whole genome shotgun (WGS) entry which is preliminary data.</text>
</comment>
<dbReference type="Pfam" id="PF02518">
    <property type="entry name" value="HATPase_c"/>
    <property type="match status" value="1"/>
</dbReference>
<evidence type="ECO:0000256" key="3">
    <source>
        <dbReference type="ARBA" id="ARBA00022741"/>
    </source>
</evidence>
<keyword evidence="7" id="KW-1133">Transmembrane helix</keyword>
<feature type="transmembrane region" description="Helical" evidence="7">
    <location>
        <begin position="195"/>
        <end position="214"/>
    </location>
</feature>
<keyword evidence="4" id="KW-0418">Kinase</keyword>
<evidence type="ECO:0000259" key="8">
    <source>
        <dbReference type="PROSITE" id="PS50109"/>
    </source>
</evidence>
<dbReference type="InterPro" id="IPR005467">
    <property type="entry name" value="His_kinase_dom"/>
</dbReference>
<feature type="transmembrane region" description="Helical" evidence="7">
    <location>
        <begin position="162"/>
        <end position="183"/>
    </location>
</feature>
<dbReference type="Proteomes" id="UP001596002">
    <property type="component" value="Unassembled WGS sequence"/>
</dbReference>
<evidence type="ECO:0000256" key="5">
    <source>
        <dbReference type="ARBA" id="ARBA00022840"/>
    </source>
</evidence>
<gene>
    <name evidence="9" type="ORF">ACFO8Q_07075</name>
</gene>
<proteinExistence type="predicted"/>
<evidence type="ECO:0000256" key="2">
    <source>
        <dbReference type="ARBA" id="ARBA00022679"/>
    </source>
</evidence>
<keyword evidence="5 9" id="KW-0067">ATP-binding</keyword>
<dbReference type="PROSITE" id="PS50109">
    <property type="entry name" value="HIS_KIN"/>
    <property type="match status" value="1"/>
</dbReference>
<keyword evidence="7" id="KW-0812">Transmembrane</keyword>
<feature type="transmembrane region" description="Helical" evidence="7">
    <location>
        <begin position="80"/>
        <end position="96"/>
    </location>
</feature>
<dbReference type="PANTHER" id="PTHR43547">
    <property type="entry name" value="TWO-COMPONENT HISTIDINE KINASE"/>
    <property type="match status" value="1"/>
</dbReference>